<dbReference type="Proteomes" id="UP000199647">
    <property type="component" value="Unassembled WGS sequence"/>
</dbReference>
<dbReference type="GO" id="GO:0043041">
    <property type="term" value="P:amino acid activation for nonribosomal peptide biosynthetic process"/>
    <property type="evidence" value="ECO:0007669"/>
    <property type="project" value="TreeGrafter"/>
</dbReference>
<dbReference type="Gene3D" id="3.40.50.980">
    <property type="match status" value="2"/>
</dbReference>
<dbReference type="Pfam" id="PF13193">
    <property type="entry name" value="AMP-binding_C"/>
    <property type="match status" value="1"/>
</dbReference>
<dbReference type="OrthoDB" id="9765680at2"/>
<accession>A0A1H9PH46</accession>
<dbReference type="Pfam" id="PF00501">
    <property type="entry name" value="AMP-binding"/>
    <property type="match status" value="1"/>
</dbReference>
<dbReference type="Pfam" id="PF00550">
    <property type="entry name" value="PP-binding"/>
    <property type="match status" value="1"/>
</dbReference>
<reference evidence="5 6" key="1">
    <citation type="submission" date="2016-10" db="EMBL/GenBank/DDBJ databases">
        <authorList>
            <person name="de Groot N.N."/>
        </authorList>
    </citation>
    <scope>NUCLEOTIDE SEQUENCE [LARGE SCALE GENOMIC DNA]</scope>
    <source>
        <strain evidence="5 6">A52C2</strain>
    </source>
</reference>
<dbReference type="EMBL" id="FOFG01000020">
    <property type="protein sequence ID" value="SER47474.1"/>
    <property type="molecule type" value="Genomic_DNA"/>
</dbReference>
<dbReference type="SUPFAM" id="SSF47336">
    <property type="entry name" value="ACP-like"/>
    <property type="match status" value="1"/>
</dbReference>
<dbReference type="InterPro" id="IPR025110">
    <property type="entry name" value="AMP-bd_C"/>
</dbReference>
<dbReference type="STRING" id="1855383.SAMN05216548_12024"/>
<evidence type="ECO:0000259" key="4">
    <source>
        <dbReference type="PROSITE" id="PS50075"/>
    </source>
</evidence>
<dbReference type="CDD" id="cd05930">
    <property type="entry name" value="A_NRPS"/>
    <property type="match status" value="1"/>
</dbReference>
<keyword evidence="2" id="KW-0597">Phosphoprotein</keyword>
<dbReference type="AlphaFoldDB" id="A0A1H9PH46"/>
<gene>
    <name evidence="5" type="ORF">SAMN05216548_12024</name>
</gene>
<dbReference type="FunFam" id="3.30.300.30:FF:000010">
    <property type="entry name" value="Enterobactin synthetase component F"/>
    <property type="match status" value="1"/>
</dbReference>
<dbReference type="InterPro" id="IPR010071">
    <property type="entry name" value="AA_adenyl_dom"/>
</dbReference>
<evidence type="ECO:0000256" key="2">
    <source>
        <dbReference type="ARBA" id="ARBA00022553"/>
    </source>
</evidence>
<dbReference type="FunFam" id="3.40.50.980:FF:000001">
    <property type="entry name" value="Non-ribosomal peptide synthetase"/>
    <property type="match status" value="1"/>
</dbReference>
<dbReference type="InterPro" id="IPR020845">
    <property type="entry name" value="AMP-binding_CS"/>
</dbReference>
<dbReference type="InterPro" id="IPR036736">
    <property type="entry name" value="ACP-like_sf"/>
</dbReference>
<dbReference type="InterPro" id="IPR045851">
    <property type="entry name" value="AMP-bd_C_sf"/>
</dbReference>
<dbReference type="Gene3D" id="1.10.1200.10">
    <property type="entry name" value="ACP-like"/>
    <property type="match status" value="1"/>
</dbReference>
<feature type="region of interest" description="Disordered" evidence="3">
    <location>
        <begin position="391"/>
        <end position="424"/>
    </location>
</feature>
<protein>
    <submittedName>
        <fullName evidence="5">Amino acid adenylation domain-containing protein</fullName>
    </submittedName>
</protein>
<dbReference type="InterPro" id="IPR000873">
    <property type="entry name" value="AMP-dep_synth/lig_dom"/>
</dbReference>
<dbReference type="PANTHER" id="PTHR45527">
    <property type="entry name" value="NONRIBOSOMAL PEPTIDE SYNTHETASE"/>
    <property type="match status" value="1"/>
</dbReference>
<feature type="region of interest" description="Disordered" evidence="3">
    <location>
        <begin position="1"/>
        <end position="26"/>
    </location>
</feature>
<name>A0A1H9PH46_9HYPH</name>
<dbReference type="GO" id="GO:0031177">
    <property type="term" value="F:phosphopantetheine binding"/>
    <property type="evidence" value="ECO:0007669"/>
    <property type="project" value="TreeGrafter"/>
</dbReference>
<proteinExistence type="predicted"/>
<dbReference type="PROSITE" id="PS50075">
    <property type="entry name" value="CARRIER"/>
    <property type="match status" value="1"/>
</dbReference>
<feature type="compositionally biased region" description="Polar residues" evidence="3">
    <location>
        <begin position="398"/>
        <end position="412"/>
    </location>
</feature>
<evidence type="ECO:0000313" key="6">
    <source>
        <dbReference type="Proteomes" id="UP000199647"/>
    </source>
</evidence>
<sequence>MSWMSVAESERERVAPDAPASGSAWRKASIPERIRTMAEQHPDAIALDDGERQLTFGELEAMASRSARHLVALGAGPETLVAVCLNRSIRQVVALLAVLKSGAAFLPLDPAWPDLRLQSLIGDAEAAVAIVEAATVERCRAGRHRILDLDDAGAMAALNEEGALPASLDPRSLAYVIYTSGSTGAPKGVEIEHRNLQHLANTYADTFEAGPGTRGGFLSGLAFDGAVFDIWPVLSAGGTVVLPREEDRTSARGLRDWLVARRVTIATAPTVLAEGLIAESWPAETALRHLISAGDTLHHHPRPGLPFVLLNGYGPTECTVSATLGVVAPLAASSGEQPALPTIGKPFGPCRIHLLDDHGKPVADGEVGEIHIGGPGVGRGYRNRPELTALRFGGDSLSDGTTSDGALSSGSPSDGALNDGPLGDHRGARLFRTGDLGRRLPDGDHVFCGRVDSQVKIRGNRVEPEEIATALHRCPLVLASAVVARDLSEGDKQLVAYVVLREGSDPTSDELRSFLAARLPDYMVPAAFCRLPSLPMTANGKLDKAALPQPSVANELRRKAYRAPRTMSEIRLAELMGAVLQVERVGLDDDFFLLGGQSLLAAQFVRLAADEFGVAFTLFHFYRAPVLGDLARTLEQLLIEQIETMSEEELRRLSGS</sequence>
<organism evidence="5 6">
    <name type="scientific">Faunimonas pinastri</name>
    <dbReference type="NCBI Taxonomy" id="1855383"/>
    <lineage>
        <taxon>Bacteria</taxon>
        <taxon>Pseudomonadati</taxon>
        <taxon>Pseudomonadota</taxon>
        <taxon>Alphaproteobacteria</taxon>
        <taxon>Hyphomicrobiales</taxon>
        <taxon>Afifellaceae</taxon>
        <taxon>Faunimonas</taxon>
    </lineage>
</organism>
<dbReference type="Gene3D" id="2.30.38.10">
    <property type="entry name" value="Luciferase, Domain 3"/>
    <property type="match status" value="1"/>
</dbReference>
<keyword evidence="6" id="KW-1185">Reference proteome</keyword>
<evidence type="ECO:0000256" key="1">
    <source>
        <dbReference type="ARBA" id="ARBA00022450"/>
    </source>
</evidence>
<dbReference type="SUPFAM" id="SSF56801">
    <property type="entry name" value="Acetyl-CoA synthetase-like"/>
    <property type="match status" value="1"/>
</dbReference>
<dbReference type="GO" id="GO:0044550">
    <property type="term" value="P:secondary metabolite biosynthetic process"/>
    <property type="evidence" value="ECO:0007669"/>
    <property type="project" value="TreeGrafter"/>
</dbReference>
<dbReference type="PROSITE" id="PS00455">
    <property type="entry name" value="AMP_BINDING"/>
    <property type="match status" value="1"/>
</dbReference>
<dbReference type="NCBIfam" id="TIGR01733">
    <property type="entry name" value="AA-adenyl-dom"/>
    <property type="match status" value="1"/>
</dbReference>
<dbReference type="PANTHER" id="PTHR45527:SF1">
    <property type="entry name" value="FATTY ACID SYNTHASE"/>
    <property type="match status" value="1"/>
</dbReference>
<evidence type="ECO:0000256" key="3">
    <source>
        <dbReference type="SAM" id="MobiDB-lite"/>
    </source>
</evidence>
<feature type="domain" description="Carrier" evidence="4">
    <location>
        <begin position="563"/>
        <end position="638"/>
    </location>
</feature>
<dbReference type="InterPro" id="IPR009081">
    <property type="entry name" value="PP-bd_ACP"/>
</dbReference>
<dbReference type="GO" id="GO:0005737">
    <property type="term" value="C:cytoplasm"/>
    <property type="evidence" value="ECO:0007669"/>
    <property type="project" value="TreeGrafter"/>
</dbReference>
<dbReference type="Gene3D" id="3.30.300.30">
    <property type="match status" value="1"/>
</dbReference>
<evidence type="ECO:0000313" key="5">
    <source>
        <dbReference type="EMBL" id="SER47474.1"/>
    </source>
</evidence>
<keyword evidence="1" id="KW-0596">Phosphopantetheine</keyword>